<keyword evidence="6 7" id="KW-0472">Membrane</keyword>
<name>A0A5S9MNK5_9GAMM</name>
<dbReference type="InterPro" id="IPR007140">
    <property type="entry name" value="DUF350"/>
</dbReference>
<keyword evidence="5 7" id="KW-1133">Transmembrane helix</keyword>
<evidence type="ECO:0008006" key="12">
    <source>
        <dbReference type="Google" id="ProtNLM"/>
    </source>
</evidence>
<dbReference type="EMBL" id="CACSII010000001">
    <property type="protein sequence ID" value="CAA0085270.1"/>
    <property type="molecule type" value="Genomic_DNA"/>
</dbReference>
<evidence type="ECO:0000313" key="9">
    <source>
        <dbReference type="EMBL" id="CAA0114457.1"/>
    </source>
</evidence>
<protein>
    <recommendedName>
        <fullName evidence="12">Inner membrane protein YjfL</fullName>
    </recommendedName>
</protein>
<evidence type="ECO:0000256" key="7">
    <source>
        <dbReference type="SAM" id="Phobius"/>
    </source>
</evidence>
<feature type="transmembrane region" description="Helical" evidence="7">
    <location>
        <begin position="48"/>
        <end position="69"/>
    </location>
</feature>
<evidence type="ECO:0000313" key="10">
    <source>
        <dbReference type="Proteomes" id="UP000434580"/>
    </source>
</evidence>
<feature type="transmembrane region" description="Helical" evidence="7">
    <location>
        <begin position="114"/>
        <end position="133"/>
    </location>
</feature>
<comment type="similarity">
    <text evidence="2">Belongs to the UPF0719 family.</text>
</comment>
<dbReference type="PANTHER" id="PTHR40043">
    <property type="entry name" value="UPF0719 INNER MEMBRANE PROTEIN YJFL"/>
    <property type="match status" value="1"/>
</dbReference>
<organism evidence="9 11">
    <name type="scientific">BD1-7 clade bacterium</name>
    <dbReference type="NCBI Taxonomy" id="2029982"/>
    <lineage>
        <taxon>Bacteria</taxon>
        <taxon>Pseudomonadati</taxon>
        <taxon>Pseudomonadota</taxon>
        <taxon>Gammaproteobacteria</taxon>
        <taxon>Cellvibrionales</taxon>
        <taxon>Spongiibacteraceae</taxon>
        <taxon>BD1-7 clade</taxon>
    </lineage>
</organism>
<dbReference type="Proteomes" id="UP000441399">
    <property type="component" value="Unassembled WGS sequence"/>
</dbReference>
<reference evidence="10 11" key="1">
    <citation type="submission" date="2019-11" db="EMBL/GenBank/DDBJ databases">
        <authorList>
            <person name="Holert J."/>
        </authorList>
    </citation>
    <scope>NUCLEOTIDE SEQUENCE [LARGE SCALE GENOMIC DNA]</scope>
    <source>
        <strain evidence="8">BC5_2</strain>
        <strain evidence="9">SB11_3</strain>
    </source>
</reference>
<keyword evidence="4 7" id="KW-0812">Transmembrane</keyword>
<accession>A0A5S9MNK5</accession>
<evidence type="ECO:0000256" key="4">
    <source>
        <dbReference type="ARBA" id="ARBA00022692"/>
    </source>
</evidence>
<proteinExistence type="inferred from homology"/>
<evidence type="ECO:0000256" key="2">
    <source>
        <dbReference type="ARBA" id="ARBA00005779"/>
    </source>
</evidence>
<evidence type="ECO:0000256" key="1">
    <source>
        <dbReference type="ARBA" id="ARBA00004651"/>
    </source>
</evidence>
<feature type="transmembrane region" description="Helical" evidence="7">
    <location>
        <begin position="81"/>
        <end position="102"/>
    </location>
</feature>
<dbReference type="Pfam" id="PF03994">
    <property type="entry name" value="DUF350"/>
    <property type="match status" value="1"/>
</dbReference>
<feature type="transmembrane region" description="Helical" evidence="7">
    <location>
        <begin position="15"/>
        <end position="36"/>
    </location>
</feature>
<comment type="subcellular location">
    <subcellularLocation>
        <location evidence="1">Cell membrane</location>
        <topology evidence="1">Multi-pass membrane protein</topology>
    </subcellularLocation>
</comment>
<dbReference type="GO" id="GO:0005886">
    <property type="term" value="C:plasma membrane"/>
    <property type="evidence" value="ECO:0007669"/>
    <property type="project" value="UniProtKB-SubCell"/>
</dbReference>
<keyword evidence="3" id="KW-1003">Cell membrane</keyword>
<evidence type="ECO:0000256" key="6">
    <source>
        <dbReference type="ARBA" id="ARBA00023136"/>
    </source>
</evidence>
<dbReference type="PANTHER" id="PTHR40043:SF1">
    <property type="entry name" value="UPF0719 INNER MEMBRANE PROTEIN YJFL"/>
    <property type="match status" value="1"/>
</dbReference>
<dbReference type="EMBL" id="CACSIO010000023">
    <property type="protein sequence ID" value="CAA0114457.1"/>
    <property type="molecule type" value="Genomic_DNA"/>
</dbReference>
<dbReference type="Proteomes" id="UP000434580">
    <property type="component" value="Unassembled WGS sequence"/>
</dbReference>
<sequence length="137" mass="14684">MFEQMTMYFAALPAFLSYFAIGGIIMLLCISIYNLLTPIDEWELIKKGDTAAAIAFSGSLLGFMIPLASAIHSAQTAIECALWGAIAVIIQLIVFVSVRLFIPSLAEQIQRGEMSAGIILASISLSVGMLNAASMTF</sequence>
<dbReference type="AlphaFoldDB" id="A0A5S9MNK5"/>
<dbReference type="OrthoDB" id="5573330at2"/>
<keyword evidence="11" id="KW-1185">Reference proteome</keyword>
<evidence type="ECO:0000313" key="11">
    <source>
        <dbReference type="Proteomes" id="UP000441399"/>
    </source>
</evidence>
<evidence type="ECO:0000256" key="5">
    <source>
        <dbReference type="ARBA" id="ARBA00022989"/>
    </source>
</evidence>
<evidence type="ECO:0000256" key="3">
    <source>
        <dbReference type="ARBA" id="ARBA00022475"/>
    </source>
</evidence>
<gene>
    <name evidence="8" type="ORF">DPBNPPHM_00850</name>
    <name evidence="9" type="ORF">OPDIPICF_01604</name>
</gene>
<evidence type="ECO:0000313" key="8">
    <source>
        <dbReference type="EMBL" id="CAA0085270.1"/>
    </source>
</evidence>